<evidence type="ECO:0008006" key="5">
    <source>
        <dbReference type="Google" id="ProtNLM"/>
    </source>
</evidence>
<organism evidence="3 4">
    <name type="scientific">Qipengyuania nanhaisediminis</name>
    <dbReference type="NCBI Taxonomy" id="604088"/>
    <lineage>
        <taxon>Bacteria</taxon>
        <taxon>Pseudomonadati</taxon>
        <taxon>Pseudomonadota</taxon>
        <taxon>Alphaproteobacteria</taxon>
        <taxon>Sphingomonadales</taxon>
        <taxon>Erythrobacteraceae</taxon>
        <taxon>Qipengyuania</taxon>
    </lineage>
</organism>
<dbReference type="EMBL" id="FOWZ01000004">
    <property type="protein sequence ID" value="SFP36799.1"/>
    <property type="molecule type" value="Genomic_DNA"/>
</dbReference>
<dbReference type="PROSITE" id="PS51257">
    <property type="entry name" value="PROKAR_LIPOPROTEIN"/>
    <property type="match status" value="1"/>
</dbReference>
<accession>A0A1I5PS41</accession>
<name>A0A1I5PS41_9SPHN</name>
<dbReference type="OrthoDB" id="5348860at2"/>
<protein>
    <recommendedName>
        <fullName evidence="5">Lipoprotein</fullName>
    </recommendedName>
</protein>
<evidence type="ECO:0000256" key="2">
    <source>
        <dbReference type="SAM" id="SignalP"/>
    </source>
</evidence>
<dbReference type="STRING" id="604088.SAMN04488060_2601"/>
<gene>
    <name evidence="3" type="ORF">SAMN04488060_2601</name>
</gene>
<dbReference type="SUPFAM" id="SSF69318">
    <property type="entry name" value="Integrin alpha N-terminal domain"/>
    <property type="match status" value="1"/>
</dbReference>
<dbReference type="Proteomes" id="UP000199331">
    <property type="component" value="Unassembled WGS sequence"/>
</dbReference>
<feature type="region of interest" description="Disordered" evidence="1">
    <location>
        <begin position="20"/>
        <end position="43"/>
    </location>
</feature>
<feature type="signal peptide" evidence="2">
    <location>
        <begin position="1"/>
        <end position="22"/>
    </location>
</feature>
<dbReference type="AlphaFoldDB" id="A0A1I5PS41"/>
<proteinExistence type="predicted"/>
<evidence type="ECO:0000313" key="4">
    <source>
        <dbReference type="Proteomes" id="UP000199331"/>
    </source>
</evidence>
<keyword evidence="4" id="KW-1185">Reference proteome</keyword>
<evidence type="ECO:0000256" key="1">
    <source>
        <dbReference type="SAM" id="MobiDB-lite"/>
    </source>
</evidence>
<feature type="chain" id="PRO_5011493514" description="Lipoprotein" evidence="2">
    <location>
        <begin position="23"/>
        <end position="192"/>
    </location>
</feature>
<reference evidence="4" key="1">
    <citation type="submission" date="2016-10" db="EMBL/GenBank/DDBJ databases">
        <authorList>
            <person name="Varghese N."/>
            <person name="Submissions S."/>
        </authorList>
    </citation>
    <scope>NUCLEOTIDE SEQUENCE [LARGE SCALE GENOMIC DNA]</scope>
    <source>
        <strain evidence="4">CGMCC 1.7715</strain>
    </source>
</reference>
<keyword evidence="2" id="KW-0732">Signal</keyword>
<dbReference type="RefSeq" id="WP_090482527.1">
    <property type="nucleotide sequence ID" value="NZ_FOWZ01000004.1"/>
</dbReference>
<evidence type="ECO:0000313" key="3">
    <source>
        <dbReference type="EMBL" id="SFP36799.1"/>
    </source>
</evidence>
<sequence length="192" mass="19996">MLRQTIAAISIWTLAACSPADAPPDPAESEAADEMATQAEAPDPEDDIRHFLLQEYPDAGAMRYALAWSDLDADGEDEAIVYLAAPYFCGSGGCPTLVLTPAGPMWRKVGDISVSRTPVTVLDSSTNGWKDITVAVSGGGGASGNALLKFDGEAYPSNPTVAPAEMTETTGTVVITEEPEFTDLEPVEASGG</sequence>
<dbReference type="InterPro" id="IPR028994">
    <property type="entry name" value="Integrin_alpha_N"/>
</dbReference>